<keyword evidence="1" id="KW-0472">Membrane</keyword>
<evidence type="ECO:0008006" key="5">
    <source>
        <dbReference type="Google" id="ProtNLM"/>
    </source>
</evidence>
<proteinExistence type="predicted"/>
<evidence type="ECO:0000313" key="2">
    <source>
        <dbReference type="EMBL" id="KAF3888761.1"/>
    </source>
</evidence>
<reference evidence="2" key="2">
    <citation type="submission" date="2019-11" db="EMBL/GenBank/DDBJ databases">
        <title>Improved Assembly of Tolypothrix boutellei genome.</title>
        <authorList>
            <person name="Sarangi A.N."/>
            <person name="Mukherjee M."/>
            <person name="Ghosh S."/>
            <person name="Singh D."/>
            <person name="Das A."/>
            <person name="Kant S."/>
            <person name="Prusty A."/>
            <person name="Tripathy S."/>
        </authorList>
    </citation>
    <scope>NUCLEOTIDE SEQUENCE</scope>
    <source>
        <strain evidence="2">VB521301</strain>
    </source>
</reference>
<accession>A0A0C1QQE8</accession>
<keyword evidence="4" id="KW-1185">Reference proteome</keyword>
<feature type="transmembrane region" description="Helical" evidence="1">
    <location>
        <begin position="97"/>
        <end position="115"/>
    </location>
</feature>
<keyword evidence="1" id="KW-1133">Transmembrane helix</keyword>
<sequence>MENWKISASSHSTGAGKLLVLLLKFRLGFSFVALVFSIVEIAIPSLYKLVVMLDGLQAMVAFLVILSSSLVFLIWLHRFHADLKDVFPEYPITPWGAIARFIIPIYSLWGIWNTLSTFADRLLPEGGDLRSLSERLRSCIPLFYVFTIASNALARIMLSNPQRPVSPWVSFLSSAVEVGLVITLLQLTKTMQTALTQKTKRALI</sequence>
<reference evidence="3" key="1">
    <citation type="journal article" date="2015" name="Genome Announc.">
        <title>Draft Genome Sequence of Tolypothrix boutellei Strain VB521301.</title>
        <authorList>
            <person name="Chandrababunaidu M.M."/>
            <person name="Singh D."/>
            <person name="Sen D."/>
            <person name="Bhan S."/>
            <person name="Das S."/>
            <person name="Gupta A."/>
            <person name="Adhikary S.P."/>
            <person name="Tripathy S."/>
        </authorList>
    </citation>
    <scope>NUCLEOTIDE SEQUENCE</scope>
    <source>
        <strain evidence="3">VB521301</strain>
    </source>
</reference>
<protein>
    <recommendedName>
        <fullName evidence="5">DUF4328 domain-containing protein</fullName>
    </recommendedName>
</protein>
<keyword evidence="1" id="KW-0812">Transmembrane</keyword>
<dbReference type="Proteomes" id="UP000029738">
    <property type="component" value="Unassembled WGS sequence"/>
</dbReference>
<name>A0A0C1QQE8_9CYAN</name>
<evidence type="ECO:0000313" key="3">
    <source>
        <dbReference type="EMBL" id="KIE07734.1"/>
    </source>
</evidence>
<dbReference type="AlphaFoldDB" id="A0A0C1QQE8"/>
<gene>
    <name evidence="3" type="ORF">DA73_0242740</name>
    <name evidence="2" type="ORF">DA73_0400027220</name>
</gene>
<evidence type="ECO:0000256" key="1">
    <source>
        <dbReference type="SAM" id="Phobius"/>
    </source>
</evidence>
<dbReference type="OrthoDB" id="485492at2"/>
<feature type="transmembrane region" description="Helical" evidence="1">
    <location>
        <begin position="27"/>
        <end position="47"/>
    </location>
</feature>
<feature type="transmembrane region" description="Helical" evidence="1">
    <location>
        <begin position="136"/>
        <end position="156"/>
    </location>
</feature>
<dbReference type="EMBL" id="JHEG04000001">
    <property type="protein sequence ID" value="KAF3888761.1"/>
    <property type="molecule type" value="Genomic_DNA"/>
</dbReference>
<organism evidence="3">
    <name type="scientific">Tolypothrix bouteillei VB521301</name>
    <dbReference type="NCBI Taxonomy" id="1479485"/>
    <lineage>
        <taxon>Bacteria</taxon>
        <taxon>Bacillati</taxon>
        <taxon>Cyanobacteriota</taxon>
        <taxon>Cyanophyceae</taxon>
        <taxon>Nostocales</taxon>
        <taxon>Tolypothrichaceae</taxon>
        <taxon>Tolypothrix</taxon>
    </lineage>
</organism>
<comment type="caution">
    <text evidence="3">The sequence shown here is derived from an EMBL/GenBank/DDBJ whole genome shotgun (WGS) entry which is preliminary data.</text>
</comment>
<dbReference type="RefSeq" id="WP_038089696.1">
    <property type="nucleotide sequence ID" value="NZ_JHEG04000001.1"/>
</dbReference>
<dbReference type="EMBL" id="JHEG02000059">
    <property type="protein sequence ID" value="KIE07734.1"/>
    <property type="molecule type" value="Genomic_DNA"/>
</dbReference>
<feature type="transmembrane region" description="Helical" evidence="1">
    <location>
        <begin position="168"/>
        <end position="188"/>
    </location>
</feature>
<feature type="transmembrane region" description="Helical" evidence="1">
    <location>
        <begin position="59"/>
        <end position="77"/>
    </location>
</feature>
<evidence type="ECO:0000313" key="4">
    <source>
        <dbReference type="Proteomes" id="UP000029738"/>
    </source>
</evidence>
<dbReference type="STRING" id="1479485.DA73_0242740"/>